<dbReference type="STRING" id="1581420.AAW00_03320"/>
<dbReference type="InterPro" id="IPR052029">
    <property type="entry name" value="PpiD_chaperone"/>
</dbReference>
<dbReference type="Pfam" id="PF13624">
    <property type="entry name" value="SurA_N_3"/>
    <property type="match status" value="1"/>
</dbReference>
<evidence type="ECO:0000256" key="1">
    <source>
        <dbReference type="ARBA" id="ARBA00004401"/>
    </source>
</evidence>
<evidence type="ECO:0000256" key="3">
    <source>
        <dbReference type="ARBA" id="ARBA00022692"/>
    </source>
</evidence>
<dbReference type="GO" id="GO:0003755">
    <property type="term" value="F:peptidyl-prolyl cis-trans isomerase activity"/>
    <property type="evidence" value="ECO:0007669"/>
    <property type="project" value="UniProtKB-KW"/>
</dbReference>
<evidence type="ECO:0000256" key="2">
    <source>
        <dbReference type="ARBA" id="ARBA00022475"/>
    </source>
</evidence>
<dbReference type="Proteomes" id="UP000053464">
    <property type="component" value="Unassembled WGS sequence"/>
</dbReference>
<keyword evidence="6" id="KW-0143">Chaperone</keyword>
<keyword evidence="8" id="KW-0697">Rotamase</keyword>
<comment type="similarity">
    <text evidence="7">Belongs to the PpiD chaperone family.</text>
</comment>
<dbReference type="PATRIC" id="fig|1581420.6.peg.673"/>
<organism evidence="10 11">
    <name type="scientific">Aurantiacibacter luteus</name>
    <dbReference type="NCBI Taxonomy" id="1581420"/>
    <lineage>
        <taxon>Bacteria</taxon>
        <taxon>Pseudomonadati</taxon>
        <taxon>Pseudomonadota</taxon>
        <taxon>Alphaproteobacteria</taxon>
        <taxon>Sphingomonadales</taxon>
        <taxon>Erythrobacteraceae</taxon>
        <taxon>Aurantiacibacter</taxon>
    </lineage>
</organism>
<dbReference type="SUPFAM" id="SSF109998">
    <property type="entry name" value="Triger factor/SurA peptide-binding domain-like"/>
    <property type="match status" value="1"/>
</dbReference>
<protein>
    <recommendedName>
        <fullName evidence="9">PpiC domain-containing protein</fullName>
    </recommendedName>
</protein>
<proteinExistence type="inferred from homology"/>
<dbReference type="EMBL" id="LBHB01000001">
    <property type="protein sequence ID" value="KLE36074.1"/>
    <property type="molecule type" value="Genomic_DNA"/>
</dbReference>
<dbReference type="RefSeq" id="WP_047002872.1">
    <property type="nucleotide sequence ID" value="NZ_LBHB01000001.1"/>
</dbReference>
<dbReference type="InterPro" id="IPR027304">
    <property type="entry name" value="Trigger_fact/SurA_dom_sf"/>
</dbReference>
<dbReference type="SUPFAM" id="SSF54534">
    <property type="entry name" value="FKBP-like"/>
    <property type="match status" value="1"/>
</dbReference>
<evidence type="ECO:0000259" key="9">
    <source>
        <dbReference type="PROSITE" id="PS50198"/>
    </source>
</evidence>
<sequence>MISFFRKFFQSKLGLGLTLVFLVLMGFAFASADVSNTSVFGGVAGGDRVAVVGDRTISTSELSLNVTNSMQQARQENPTLSMQAFIDAGGFDEVLDSMISRAALSEFGTMLGLRVGSALVDSEIRSSPGLQNAAGEFDVNAFRASLRQRGLTESAVRDDLALSLMARQMLLPVAYQATLPESVARTYAQLLNETRIGRAAAFPAEAFAPTGAPTSAQLQEYYDSNRARYVRPERRVIRYATFTAENLSDIPPVTDAQVAARYQADAVLYRERQQRSFTQLVLPTEAAARAVIAEVRGGTTLEASAQSKGLAVTQVEDVEQQDFASSASQAVAQAAFAGNDGALVGPVRGSLGWYVLRVDGVTRIAARSLAQAQGDIRTTLETERRTQALGELTEELEDQFARGRTLDEAARELGVEIQSTPPLLASGQVYGQQAQAPAELARVMNFAFEVPEGEASLDEIAAGQQFLIYDVGNIIPSAAAPLAEIREQVAAQWRRDRGMAAAGQAANRVLQRVERGASLADAVAQETANLPATQALRISRRELQRLGQVTRGTVLFFSMAEGTAHRVAEQAQDRWFVIQLDDIEVPELAANDPLIAATRAQLGQTLGSEYAEQFVAAVQQAVEVERNEDGIAAVRQSLLGGNNPAAN</sequence>
<reference evidence="10 11" key="1">
    <citation type="submission" date="2015-04" db="EMBL/GenBank/DDBJ databases">
        <title>The draft genome sequence of Erythrobacter luteus KA37.</title>
        <authorList>
            <person name="Zhuang L."/>
            <person name="Liu Y."/>
            <person name="Shao Z."/>
        </authorList>
    </citation>
    <scope>NUCLEOTIDE SEQUENCE [LARGE SCALE GENOMIC DNA]</scope>
    <source>
        <strain evidence="10 11">KA37</strain>
    </source>
</reference>
<keyword evidence="4" id="KW-1133">Transmembrane helix</keyword>
<dbReference type="PROSITE" id="PS50198">
    <property type="entry name" value="PPIC_PPIASE_2"/>
    <property type="match status" value="1"/>
</dbReference>
<evidence type="ECO:0000256" key="6">
    <source>
        <dbReference type="ARBA" id="ARBA00023186"/>
    </source>
</evidence>
<comment type="caution">
    <text evidence="10">The sequence shown here is derived from an EMBL/GenBank/DDBJ whole genome shotgun (WGS) entry which is preliminary data.</text>
</comment>
<evidence type="ECO:0000256" key="5">
    <source>
        <dbReference type="ARBA" id="ARBA00023136"/>
    </source>
</evidence>
<gene>
    <name evidence="10" type="ORF">AAW00_03320</name>
</gene>
<keyword evidence="2" id="KW-1003">Cell membrane</keyword>
<dbReference type="Pfam" id="PF13145">
    <property type="entry name" value="Rotamase_2"/>
    <property type="match status" value="1"/>
</dbReference>
<dbReference type="GO" id="GO:0005886">
    <property type="term" value="C:plasma membrane"/>
    <property type="evidence" value="ECO:0007669"/>
    <property type="project" value="UniProtKB-SubCell"/>
</dbReference>
<keyword evidence="3" id="KW-0812">Transmembrane</keyword>
<dbReference type="InterPro" id="IPR000297">
    <property type="entry name" value="PPIase_PpiC"/>
</dbReference>
<evidence type="ECO:0000256" key="4">
    <source>
        <dbReference type="ARBA" id="ARBA00022989"/>
    </source>
</evidence>
<keyword evidence="8" id="KW-0413">Isomerase</keyword>
<keyword evidence="5" id="KW-0472">Membrane</keyword>
<name>A0A0G9MZQ8_9SPHN</name>
<dbReference type="PANTHER" id="PTHR47529">
    <property type="entry name" value="PEPTIDYL-PROLYL CIS-TRANS ISOMERASE D"/>
    <property type="match status" value="1"/>
</dbReference>
<evidence type="ECO:0000313" key="10">
    <source>
        <dbReference type="EMBL" id="KLE36074.1"/>
    </source>
</evidence>
<keyword evidence="11" id="KW-1185">Reference proteome</keyword>
<dbReference type="AlphaFoldDB" id="A0A0G9MZQ8"/>
<accession>A0A0G9MZQ8</accession>
<evidence type="ECO:0000313" key="11">
    <source>
        <dbReference type="Proteomes" id="UP000053464"/>
    </source>
</evidence>
<evidence type="ECO:0000256" key="8">
    <source>
        <dbReference type="PROSITE-ProRule" id="PRU00278"/>
    </source>
</evidence>
<dbReference type="PANTHER" id="PTHR47529:SF1">
    <property type="entry name" value="PERIPLASMIC CHAPERONE PPID"/>
    <property type="match status" value="1"/>
</dbReference>
<feature type="domain" description="PpiC" evidence="9">
    <location>
        <begin position="259"/>
        <end position="360"/>
    </location>
</feature>
<evidence type="ECO:0000256" key="7">
    <source>
        <dbReference type="ARBA" id="ARBA00038408"/>
    </source>
</evidence>
<dbReference type="Gene3D" id="1.10.4030.10">
    <property type="entry name" value="Porin chaperone SurA, peptide-binding domain"/>
    <property type="match status" value="1"/>
</dbReference>
<comment type="subcellular location">
    <subcellularLocation>
        <location evidence="1">Cell membrane</location>
        <topology evidence="1">Single-pass type II membrane protein</topology>
    </subcellularLocation>
</comment>